<sequence>MHPEESSIKLFTASNTEHVPLRIAASLVAGRARLTERPHVLPLSIALGGYVTCILDKELYQQKPGDVG</sequence>
<dbReference type="InParanoid" id="A0A0C2XHY0"/>
<name>A0A0C2XHY0_AMAMK</name>
<keyword evidence="2" id="KW-1185">Reference proteome</keyword>
<reference evidence="1 2" key="1">
    <citation type="submission" date="2014-04" db="EMBL/GenBank/DDBJ databases">
        <title>Evolutionary Origins and Diversification of the Mycorrhizal Mutualists.</title>
        <authorList>
            <consortium name="DOE Joint Genome Institute"/>
            <consortium name="Mycorrhizal Genomics Consortium"/>
            <person name="Kohler A."/>
            <person name="Kuo A."/>
            <person name="Nagy L.G."/>
            <person name="Floudas D."/>
            <person name="Copeland A."/>
            <person name="Barry K.W."/>
            <person name="Cichocki N."/>
            <person name="Veneault-Fourrey C."/>
            <person name="LaButti K."/>
            <person name="Lindquist E.A."/>
            <person name="Lipzen A."/>
            <person name="Lundell T."/>
            <person name="Morin E."/>
            <person name="Murat C."/>
            <person name="Riley R."/>
            <person name="Ohm R."/>
            <person name="Sun H."/>
            <person name="Tunlid A."/>
            <person name="Henrissat B."/>
            <person name="Grigoriev I.V."/>
            <person name="Hibbett D.S."/>
            <person name="Martin F."/>
        </authorList>
    </citation>
    <scope>NUCLEOTIDE SEQUENCE [LARGE SCALE GENOMIC DNA]</scope>
    <source>
        <strain evidence="1 2">Koide BX008</strain>
    </source>
</reference>
<accession>A0A0C2XHY0</accession>
<organism evidence="1 2">
    <name type="scientific">Amanita muscaria (strain Koide BX008)</name>
    <dbReference type="NCBI Taxonomy" id="946122"/>
    <lineage>
        <taxon>Eukaryota</taxon>
        <taxon>Fungi</taxon>
        <taxon>Dikarya</taxon>
        <taxon>Basidiomycota</taxon>
        <taxon>Agaricomycotina</taxon>
        <taxon>Agaricomycetes</taxon>
        <taxon>Agaricomycetidae</taxon>
        <taxon>Agaricales</taxon>
        <taxon>Pluteineae</taxon>
        <taxon>Amanitaceae</taxon>
        <taxon>Amanita</taxon>
    </lineage>
</organism>
<protein>
    <submittedName>
        <fullName evidence="1">Uncharacterized protein</fullName>
    </submittedName>
</protein>
<evidence type="ECO:0000313" key="2">
    <source>
        <dbReference type="Proteomes" id="UP000054549"/>
    </source>
</evidence>
<dbReference type="AlphaFoldDB" id="A0A0C2XHY0"/>
<gene>
    <name evidence="1" type="ORF">M378DRAFT_157286</name>
</gene>
<dbReference type="HOGENOM" id="CLU_2793462_0_0_1"/>
<dbReference type="Proteomes" id="UP000054549">
    <property type="component" value="Unassembled WGS sequence"/>
</dbReference>
<dbReference type="EMBL" id="KN818226">
    <property type="protein sequence ID" value="KIL69051.1"/>
    <property type="molecule type" value="Genomic_DNA"/>
</dbReference>
<proteinExistence type="predicted"/>
<evidence type="ECO:0000313" key="1">
    <source>
        <dbReference type="EMBL" id="KIL69051.1"/>
    </source>
</evidence>